<organism evidence="1 2">
    <name type="scientific">Kocuria dechangensis</name>
    <dbReference type="NCBI Taxonomy" id="1176249"/>
    <lineage>
        <taxon>Bacteria</taxon>
        <taxon>Bacillati</taxon>
        <taxon>Actinomycetota</taxon>
        <taxon>Actinomycetes</taxon>
        <taxon>Micrococcales</taxon>
        <taxon>Micrococcaceae</taxon>
        <taxon>Kocuria</taxon>
    </lineage>
</organism>
<reference evidence="1" key="1">
    <citation type="journal article" date="2014" name="Int. J. Syst. Evol. Microbiol.">
        <title>Complete genome sequence of Corynebacterium casei LMG S-19264T (=DSM 44701T), isolated from a smear-ripened cheese.</title>
        <authorList>
            <consortium name="US DOE Joint Genome Institute (JGI-PGF)"/>
            <person name="Walter F."/>
            <person name="Albersmeier A."/>
            <person name="Kalinowski J."/>
            <person name="Ruckert C."/>
        </authorList>
    </citation>
    <scope>NUCLEOTIDE SEQUENCE</scope>
    <source>
        <strain evidence="1">CGMCC 1.12187</strain>
    </source>
</reference>
<protein>
    <submittedName>
        <fullName evidence="1">Uncharacterized protein</fullName>
    </submittedName>
</protein>
<sequence>MGQLTAPHLATASDLDRAGIAALPATLQQMLRGIEHPVTARDLKQAAIPTRTEGRPSGH</sequence>
<proteinExistence type="predicted"/>
<dbReference type="AlphaFoldDB" id="A0A917GY64"/>
<evidence type="ECO:0000313" key="2">
    <source>
        <dbReference type="Proteomes" id="UP000638848"/>
    </source>
</evidence>
<comment type="caution">
    <text evidence="1">The sequence shown here is derived from an EMBL/GenBank/DDBJ whole genome shotgun (WGS) entry which is preliminary data.</text>
</comment>
<evidence type="ECO:0000313" key="1">
    <source>
        <dbReference type="EMBL" id="GGG61674.1"/>
    </source>
</evidence>
<dbReference type="EMBL" id="BMEQ01000014">
    <property type="protein sequence ID" value="GGG61674.1"/>
    <property type="molecule type" value="Genomic_DNA"/>
</dbReference>
<keyword evidence="2" id="KW-1185">Reference proteome</keyword>
<dbReference type="Proteomes" id="UP000638848">
    <property type="component" value="Unassembled WGS sequence"/>
</dbReference>
<name>A0A917GY64_9MICC</name>
<gene>
    <name evidence="1" type="ORF">GCM10011374_25940</name>
</gene>
<reference evidence="1" key="2">
    <citation type="submission" date="2020-09" db="EMBL/GenBank/DDBJ databases">
        <authorList>
            <person name="Sun Q."/>
            <person name="Zhou Y."/>
        </authorList>
    </citation>
    <scope>NUCLEOTIDE SEQUENCE</scope>
    <source>
        <strain evidence="1">CGMCC 1.12187</strain>
    </source>
</reference>
<accession>A0A917GY64</accession>